<sequence length="74" mass="8351">MKSMWLFPLLFAQSALALTDAEFQKLHRELQPNPKATWRTIPWKTSVLDAQAAAAREGKPIFIWAMDGHPLGCT</sequence>
<name>A0A382K517_9ZZZZ</name>
<protein>
    <submittedName>
        <fullName evidence="1">Uncharacterized protein</fullName>
    </submittedName>
</protein>
<evidence type="ECO:0000313" key="1">
    <source>
        <dbReference type="EMBL" id="SVC18167.1"/>
    </source>
</evidence>
<dbReference type="EMBL" id="UINC01077755">
    <property type="protein sequence ID" value="SVC18167.1"/>
    <property type="molecule type" value="Genomic_DNA"/>
</dbReference>
<accession>A0A382K517</accession>
<proteinExistence type="predicted"/>
<organism evidence="1">
    <name type="scientific">marine metagenome</name>
    <dbReference type="NCBI Taxonomy" id="408172"/>
    <lineage>
        <taxon>unclassified sequences</taxon>
        <taxon>metagenomes</taxon>
        <taxon>ecological metagenomes</taxon>
    </lineage>
</organism>
<gene>
    <name evidence="1" type="ORF">METZ01_LOCUS271021</name>
</gene>
<dbReference type="AlphaFoldDB" id="A0A382K517"/>
<reference evidence="1" key="1">
    <citation type="submission" date="2018-05" db="EMBL/GenBank/DDBJ databases">
        <authorList>
            <person name="Lanie J.A."/>
            <person name="Ng W.-L."/>
            <person name="Kazmierczak K.M."/>
            <person name="Andrzejewski T.M."/>
            <person name="Davidsen T.M."/>
            <person name="Wayne K.J."/>
            <person name="Tettelin H."/>
            <person name="Glass J.I."/>
            <person name="Rusch D."/>
            <person name="Podicherti R."/>
            <person name="Tsui H.-C.T."/>
            <person name="Winkler M.E."/>
        </authorList>
    </citation>
    <scope>NUCLEOTIDE SEQUENCE</scope>
</reference>